<feature type="coiled-coil region" evidence="14">
    <location>
        <begin position="153"/>
        <end position="180"/>
    </location>
</feature>
<feature type="compositionally biased region" description="Low complexity" evidence="15">
    <location>
        <begin position="673"/>
        <end position="685"/>
    </location>
</feature>
<dbReference type="Pfam" id="PF02706">
    <property type="entry name" value="Wzz"/>
    <property type="match status" value="1"/>
</dbReference>
<feature type="domain" description="AAA" evidence="17">
    <location>
        <begin position="489"/>
        <end position="618"/>
    </location>
</feature>
<comment type="subcellular location">
    <subcellularLocation>
        <location evidence="1">Cell inner membrane</location>
        <topology evidence="1">Multi-pass membrane protein</topology>
    </subcellularLocation>
</comment>
<sequence>MWRGRWIMLICLVLALAGGFAYIETATPIYTSTAKLYLDYGGIPVVQTQESARIPRTDRYLYTQAELLVSQRILGAVFELPEIRRLRTFANVTIPMAYLRKNIHVEVGRRDEIVSISFSSPHATEVPQIVNDIVEAYLASRSDSQQRNSAQVMKMLQEEMARASDELNGKRDELAEFESTSMPLSLGSDQGSGVAQLYLSLQMEYTQAQLRASDAELFYRSAQMLAKDPETLRQYARTRSQVAAYAGGGSEIAPLEAQLIAGQSDLDALLAELTPDHPRIALLTAQLERIRTTIDELNGRFVRVLLAAAERQYIEAKDREEELAGLYHEQRQQVAELNSELNRYRRLITEVSDLEAHCQTVRTQIREVRTIVGEDVGQLRMKILEPAMVAQLPSHPQKSKIMAMAMILGLLAGGALSVLRDFMDQTLRSGDEIAAVLGVPVLGVVPAMSQRETVPSRGRKVHLQPDAPEAEAFRTVRTAIFFGAPKEARTILVTSPAAGDGKSTLVSNLAIAMAQAGQKTILLDADFRKPMQHVIFEVEHDQGGLSAVLTGQMKLAEAIQRTDTDGLSLLPCGPAVSNPSEILNSPRFTRLLTCLAEAYDRVIIDAPPVTVVADAQILGATCDITMLVLRAGKSTKKIGQRAIDDLQRVGARLLGTVVNDVARSGDRYGYYGTYGRSNGSGRSGSKAVKNRQVPSDGSGPKSAVAITSKGDR</sequence>
<dbReference type="InterPro" id="IPR005702">
    <property type="entry name" value="Wzc-like_C"/>
</dbReference>
<dbReference type="GO" id="GO:0004715">
    <property type="term" value="F:non-membrane spanning protein tyrosine kinase activity"/>
    <property type="evidence" value="ECO:0007669"/>
    <property type="project" value="UniProtKB-EC"/>
</dbReference>
<evidence type="ECO:0000256" key="11">
    <source>
        <dbReference type="ARBA" id="ARBA00023136"/>
    </source>
</evidence>
<gene>
    <name evidence="18" type="ORF">QJ522_10820</name>
</gene>
<comment type="caution">
    <text evidence="18">The sequence shown here is derived from an EMBL/GenBank/DDBJ whole genome shotgun (WGS) entry which is preliminary data.</text>
</comment>
<keyword evidence="9" id="KW-0067">ATP-binding</keyword>
<dbReference type="SUPFAM" id="SSF52540">
    <property type="entry name" value="P-loop containing nucleoside triphosphate hydrolases"/>
    <property type="match status" value="1"/>
</dbReference>
<evidence type="ECO:0000256" key="7">
    <source>
        <dbReference type="ARBA" id="ARBA00022741"/>
    </source>
</evidence>
<dbReference type="Proteomes" id="UP001431776">
    <property type="component" value="Unassembled WGS sequence"/>
</dbReference>
<keyword evidence="3" id="KW-1003">Cell membrane</keyword>
<evidence type="ECO:0000256" key="5">
    <source>
        <dbReference type="ARBA" id="ARBA00022679"/>
    </source>
</evidence>
<evidence type="ECO:0000256" key="13">
    <source>
        <dbReference type="ARBA" id="ARBA00053015"/>
    </source>
</evidence>
<dbReference type="GO" id="GO:0005524">
    <property type="term" value="F:ATP binding"/>
    <property type="evidence" value="ECO:0007669"/>
    <property type="project" value="UniProtKB-KW"/>
</dbReference>
<dbReference type="AlphaFoldDB" id="A0AAW6TVC8"/>
<comment type="similarity">
    <text evidence="2">Belongs to the etk/wzc family.</text>
</comment>
<feature type="region of interest" description="Disordered" evidence="15">
    <location>
        <begin position="673"/>
        <end position="712"/>
    </location>
</feature>
<evidence type="ECO:0000256" key="9">
    <source>
        <dbReference type="ARBA" id="ARBA00022840"/>
    </source>
</evidence>
<proteinExistence type="inferred from homology"/>
<evidence type="ECO:0000256" key="3">
    <source>
        <dbReference type="ARBA" id="ARBA00022475"/>
    </source>
</evidence>
<dbReference type="InterPro" id="IPR027417">
    <property type="entry name" value="P-loop_NTPase"/>
</dbReference>
<dbReference type="EC" id="2.7.10.2" evidence="18"/>
<feature type="domain" description="Polysaccharide chain length determinant N-terminal" evidence="16">
    <location>
        <begin position="2"/>
        <end position="78"/>
    </location>
</feature>
<evidence type="ECO:0000313" key="19">
    <source>
        <dbReference type="Proteomes" id="UP001431776"/>
    </source>
</evidence>
<keyword evidence="14" id="KW-0175">Coiled coil</keyword>
<dbReference type="NCBIfam" id="TIGR01007">
    <property type="entry name" value="eps_fam"/>
    <property type="match status" value="1"/>
</dbReference>
<evidence type="ECO:0000256" key="1">
    <source>
        <dbReference type="ARBA" id="ARBA00004429"/>
    </source>
</evidence>
<dbReference type="FunFam" id="3.40.50.300:FF:000527">
    <property type="entry name" value="Tyrosine-protein kinase etk"/>
    <property type="match status" value="1"/>
</dbReference>
<organism evidence="18 19">
    <name type="scientific">Anaerobaca lacustris</name>
    <dbReference type="NCBI Taxonomy" id="3044600"/>
    <lineage>
        <taxon>Bacteria</taxon>
        <taxon>Pseudomonadati</taxon>
        <taxon>Planctomycetota</taxon>
        <taxon>Phycisphaerae</taxon>
        <taxon>Sedimentisphaerales</taxon>
        <taxon>Anaerobacaceae</taxon>
        <taxon>Anaerobaca</taxon>
    </lineage>
</organism>
<evidence type="ECO:0000259" key="16">
    <source>
        <dbReference type="Pfam" id="PF02706"/>
    </source>
</evidence>
<evidence type="ECO:0000256" key="14">
    <source>
        <dbReference type="SAM" id="Coils"/>
    </source>
</evidence>
<keyword evidence="5 18" id="KW-0808">Transferase</keyword>
<dbReference type="EMBL" id="JASCXX010000011">
    <property type="protein sequence ID" value="MDI6449535.1"/>
    <property type="molecule type" value="Genomic_DNA"/>
</dbReference>
<feature type="coiled-coil region" evidence="14">
    <location>
        <begin position="280"/>
        <end position="354"/>
    </location>
</feature>
<accession>A0AAW6TVC8</accession>
<dbReference type="GO" id="GO:0042802">
    <property type="term" value="F:identical protein binding"/>
    <property type="evidence" value="ECO:0007669"/>
    <property type="project" value="UniProtKB-ARBA"/>
</dbReference>
<keyword evidence="6" id="KW-0812">Transmembrane</keyword>
<dbReference type="GO" id="GO:0005886">
    <property type="term" value="C:plasma membrane"/>
    <property type="evidence" value="ECO:0007669"/>
    <property type="project" value="UniProtKB-SubCell"/>
</dbReference>
<keyword evidence="4" id="KW-0997">Cell inner membrane</keyword>
<keyword evidence="8" id="KW-0418">Kinase</keyword>
<evidence type="ECO:0000256" key="15">
    <source>
        <dbReference type="SAM" id="MobiDB-lite"/>
    </source>
</evidence>
<evidence type="ECO:0000256" key="6">
    <source>
        <dbReference type="ARBA" id="ARBA00022692"/>
    </source>
</evidence>
<evidence type="ECO:0000256" key="12">
    <source>
        <dbReference type="ARBA" id="ARBA00023137"/>
    </source>
</evidence>
<comment type="catalytic activity">
    <reaction evidence="13">
        <text>L-tyrosyl-[protein] + ATP = O-phospho-L-tyrosyl-[protein] + ADP + H(+)</text>
        <dbReference type="Rhea" id="RHEA:10596"/>
        <dbReference type="Rhea" id="RHEA-COMP:10136"/>
        <dbReference type="Rhea" id="RHEA-COMP:20101"/>
        <dbReference type="ChEBI" id="CHEBI:15378"/>
        <dbReference type="ChEBI" id="CHEBI:30616"/>
        <dbReference type="ChEBI" id="CHEBI:46858"/>
        <dbReference type="ChEBI" id="CHEBI:61978"/>
        <dbReference type="ChEBI" id="CHEBI:456216"/>
    </reaction>
</comment>
<evidence type="ECO:0000259" key="17">
    <source>
        <dbReference type="Pfam" id="PF13614"/>
    </source>
</evidence>
<keyword evidence="7" id="KW-0547">Nucleotide-binding</keyword>
<protein>
    <submittedName>
        <fullName evidence="18">Polysaccharide biosynthesis tyrosine autokinase</fullName>
        <ecNumber evidence="18">2.7.10.2</ecNumber>
    </submittedName>
</protein>
<dbReference type="PANTHER" id="PTHR32309">
    <property type="entry name" value="TYROSINE-PROTEIN KINASE"/>
    <property type="match status" value="1"/>
</dbReference>
<evidence type="ECO:0000256" key="8">
    <source>
        <dbReference type="ARBA" id="ARBA00022777"/>
    </source>
</evidence>
<dbReference type="Pfam" id="PF13614">
    <property type="entry name" value="AAA_31"/>
    <property type="match status" value="1"/>
</dbReference>
<keyword evidence="11" id="KW-0472">Membrane</keyword>
<evidence type="ECO:0000256" key="10">
    <source>
        <dbReference type="ARBA" id="ARBA00022989"/>
    </source>
</evidence>
<name>A0AAW6TVC8_9BACT</name>
<keyword evidence="19" id="KW-1185">Reference proteome</keyword>
<dbReference type="CDD" id="cd05387">
    <property type="entry name" value="BY-kinase"/>
    <property type="match status" value="1"/>
</dbReference>
<dbReference type="InterPro" id="IPR003856">
    <property type="entry name" value="LPS_length_determ_N"/>
</dbReference>
<evidence type="ECO:0000313" key="18">
    <source>
        <dbReference type="EMBL" id="MDI6449535.1"/>
    </source>
</evidence>
<dbReference type="InterPro" id="IPR050445">
    <property type="entry name" value="Bact_polysacc_biosynth/exp"/>
</dbReference>
<dbReference type="PANTHER" id="PTHR32309:SF31">
    <property type="entry name" value="CAPSULAR EXOPOLYSACCHARIDE FAMILY"/>
    <property type="match status" value="1"/>
</dbReference>
<reference evidence="18" key="1">
    <citation type="submission" date="2023-05" db="EMBL/GenBank/DDBJ databases">
        <title>Anaerotaeda fermentans gen. nov., sp. nov., a novel anaerobic planctomycete of the new family within the order Sedimentisphaerales isolated from Taman Peninsula, Russia.</title>
        <authorList>
            <person name="Khomyakova M.A."/>
            <person name="Merkel A.Y."/>
            <person name="Slobodkin A.I."/>
        </authorList>
    </citation>
    <scope>NUCLEOTIDE SEQUENCE</scope>
    <source>
        <strain evidence="18">M17dextr</strain>
    </source>
</reference>
<keyword evidence="12" id="KW-0829">Tyrosine-protein kinase</keyword>
<keyword evidence="10" id="KW-1133">Transmembrane helix</keyword>
<dbReference type="InterPro" id="IPR025669">
    <property type="entry name" value="AAA_dom"/>
</dbReference>
<dbReference type="Gene3D" id="3.40.50.300">
    <property type="entry name" value="P-loop containing nucleotide triphosphate hydrolases"/>
    <property type="match status" value="1"/>
</dbReference>
<evidence type="ECO:0000256" key="4">
    <source>
        <dbReference type="ARBA" id="ARBA00022519"/>
    </source>
</evidence>
<evidence type="ECO:0000256" key="2">
    <source>
        <dbReference type="ARBA" id="ARBA00008883"/>
    </source>
</evidence>